<accession>A0A0D1BVK5</accession>
<keyword evidence="3" id="KW-0963">Cytoplasm</keyword>
<dbReference type="InterPro" id="IPR003768">
    <property type="entry name" value="ScpA"/>
</dbReference>
<dbReference type="InterPro" id="IPR023093">
    <property type="entry name" value="ScpA-like_C"/>
</dbReference>
<name>A0A0D1BVK5_CLOBO</name>
<keyword evidence="3" id="KW-0132">Cell division</keyword>
<comment type="function">
    <text evidence="3">Participates in chromosomal partition during cell division. May act via the formation of a condensin-like complex containing Smc and ScpB that pull DNA away from mid-cell into both cell halves.</text>
</comment>
<dbReference type="PATRIC" id="fig|1379739.3.peg.2226"/>
<dbReference type="EMBL" id="JXSU01000007">
    <property type="protein sequence ID" value="KIS23792.1"/>
    <property type="molecule type" value="Genomic_DNA"/>
</dbReference>
<dbReference type="NCBIfam" id="NF000994">
    <property type="entry name" value="PRK00104.1-3"/>
    <property type="match status" value="1"/>
</dbReference>
<proteinExistence type="inferred from homology"/>
<dbReference type="Proteomes" id="UP000032250">
    <property type="component" value="Unassembled WGS sequence"/>
</dbReference>
<dbReference type="PANTHER" id="PTHR33969">
    <property type="entry name" value="SEGREGATION AND CONDENSATION PROTEIN A"/>
    <property type="match status" value="1"/>
</dbReference>
<dbReference type="Gene3D" id="1.10.10.580">
    <property type="entry name" value="Structural maintenance of chromosome 1. Chain E"/>
    <property type="match status" value="1"/>
</dbReference>
<comment type="subunit">
    <text evidence="3">Component of a cohesin-like complex composed of ScpA, ScpB and the Smc homodimer, in which ScpA and ScpB bind to the head domain of Smc. The presence of the three proteins is required for the association of the complex with DNA.</text>
</comment>
<evidence type="ECO:0000256" key="1">
    <source>
        <dbReference type="ARBA" id="ARBA00022829"/>
    </source>
</evidence>
<evidence type="ECO:0000313" key="4">
    <source>
        <dbReference type="EMBL" id="KIS23792.1"/>
    </source>
</evidence>
<keyword evidence="1 3" id="KW-0159">Chromosome partition</keyword>
<dbReference type="GO" id="GO:0007059">
    <property type="term" value="P:chromosome segregation"/>
    <property type="evidence" value="ECO:0007669"/>
    <property type="project" value="UniProtKB-UniRule"/>
</dbReference>
<dbReference type="RefSeq" id="WP_003485916.1">
    <property type="nucleotide sequence ID" value="NZ_JXSU01000007.1"/>
</dbReference>
<dbReference type="HAMAP" id="MF_01805">
    <property type="entry name" value="ScpA"/>
    <property type="match status" value="1"/>
</dbReference>
<dbReference type="HOGENOM" id="CLU_038686_3_0_9"/>
<comment type="caution">
    <text evidence="4">The sequence shown here is derived from an EMBL/GenBank/DDBJ whole genome shotgun (WGS) entry which is preliminary data.</text>
</comment>
<evidence type="ECO:0000313" key="5">
    <source>
        <dbReference type="Proteomes" id="UP000032250"/>
    </source>
</evidence>
<comment type="subcellular location">
    <subcellularLocation>
        <location evidence="3">Cytoplasm</location>
    </subcellularLocation>
    <text evidence="3">Associated with two foci at the outer edges of the nucleoid region in young cells, and at four foci within both cell halves in older cells.</text>
</comment>
<dbReference type="Pfam" id="PF02616">
    <property type="entry name" value="SMC_ScpA"/>
    <property type="match status" value="1"/>
</dbReference>
<dbReference type="GO" id="GO:0051301">
    <property type="term" value="P:cell division"/>
    <property type="evidence" value="ECO:0007669"/>
    <property type="project" value="UniProtKB-KW"/>
</dbReference>
<dbReference type="PANTHER" id="PTHR33969:SF2">
    <property type="entry name" value="SEGREGATION AND CONDENSATION PROTEIN A"/>
    <property type="match status" value="1"/>
</dbReference>
<comment type="similarity">
    <text evidence="3">Belongs to the ScpA family.</text>
</comment>
<organism evidence="4 5">
    <name type="scientific">Clostridium botulinum B2 450</name>
    <dbReference type="NCBI Taxonomy" id="1379739"/>
    <lineage>
        <taxon>Bacteria</taxon>
        <taxon>Bacillati</taxon>
        <taxon>Bacillota</taxon>
        <taxon>Clostridia</taxon>
        <taxon>Eubacteriales</taxon>
        <taxon>Clostridiaceae</taxon>
        <taxon>Clostridium</taxon>
    </lineage>
</organism>
<gene>
    <name evidence="3" type="primary">scpA</name>
    <name evidence="4" type="ORF">N495_09355</name>
</gene>
<keyword evidence="3" id="KW-0131">Cell cycle</keyword>
<dbReference type="Gene3D" id="6.10.250.2410">
    <property type="match status" value="1"/>
</dbReference>
<dbReference type="OrthoDB" id="9811016at2"/>
<sequence>MPLNIKIHNFDGPFDLLLHLIKKNKMEIYDVSIYEITNQYLQYLNRMEELDLEITSEFIVMAATLIEIKSKYLLPKVEEEKEEEENDPQKELLDKLLEYKKFKAAAEFFKTRQKISGTSFSKKPEIIEVKNKETTTEELLKNVTMLSLYNTYNDLISKYSNKMNENVEFKGEIQLDKYKIEDKIEYIGKKISSKEKWLFSDFIKECSCKMEIVVTFLAILELIKLKTIQVYQSNNFNDIHIERGVVGE</sequence>
<evidence type="ECO:0000256" key="3">
    <source>
        <dbReference type="HAMAP-Rule" id="MF_01805"/>
    </source>
</evidence>
<dbReference type="AlphaFoldDB" id="A0A0D1BVK5"/>
<dbReference type="GO" id="GO:0005737">
    <property type="term" value="C:cytoplasm"/>
    <property type="evidence" value="ECO:0007669"/>
    <property type="project" value="UniProtKB-SubCell"/>
</dbReference>
<dbReference type="GO" id="GO:0006260">
    <property type="term" value="P:DNA replication"/>
    <property type="evidence" value="ECO:0007669"/>
    <property type="project" value="UniProtKB-UniRule"/>
</dbReference>
<reference evidence="4 5" key="1">
    <citation type="submission" date="2014-06" db="EMBL/GenBank/DDBJ databases">
        <title>Genome characterization of distinct group I Clostridium botulinum lineages.</title>
        <authorList>
            <person name="Giordani F."/>
            <person name="Anselmo A."/>
            <person name="Fillo S."/>
            <person name="Palozzi A.M."/>
            <person name="Fortunato A."/>
            <person name="Gentile B."/>
            <person name="Ciammaruconi A."/>
            <person name="Anniballi F."/>
            <person name="De Medici D."/>
            <person name="Lista F."/>
        </authorList>
    </citation>
    <scope>NUCLEOTIDE SEQUENCE [LARGE SCALE GENOMIC DNA]</scope>
    <source>
        <strain evidence="4 5">B2 450</strain>
    </source>
</reference>
<protein>
    <recommendedName>
        <fullName evidence="2 3">Segregation and condensation protein A</fullName>
    </recommendedName>
</protein>
<evidence type="ECO:0000256" key="2">
    <source>
        <dbReference type="ARBA" id="ARBA00044777"/>
    </source>
</evidence>